<accession>A0AAV4AMF7</accession>
<feature type="region of interest" description="Disordered" evidence="1">
    <location>
        <begin position="539"/>
        <end position="564"/>
    </location>
</feature>
<gene>
    <name evidence="2" type="ORF">PoB_003590500</name>
</gene>
<keyword evidence="3" id="KW-1185">Reference proteome</keyword>
<evidence type="ECO:0000313" key="2">
    <source>
        <dbReference type="EMBL" id="GFO09400.1"/>
    </source>
</evidence>
<dbReference type="AlphaFoldDB" id="A0AAV4AMF7"/>
<feature type="region of interest" description="Disordered" evidence="1">
    <location>
        <begin position="290"/>
        <end position="311"/>
    </location>
</feature>
<feature type="compositionally biased region" description="Polar residues" evidence="1">
    <location>
        <begin position="63"/>
        <end position="109"/>
    </location>
</feature>
<feature type="compositionally biased region" description="Polar residues" evidence="1">
    <location>
        <begin position="218"/>
        <end position="238"/>
    </location>
</feature>
<feature type="region of interest" description="Disordered" evidence="1">
    <location>
        <begin position="15"/>
        <end position="109"/>
    </location>
</feature>
<reference evidence="2 3" key="1">
    <citation type="journal article" date="2021" name="Elife">
        <title>Chloroplast acquisition without the gene transfer in kleptoplastic sea slugs, Plakobranchus ocellatus.</title>
        <authorList>
            <person name="Maeda T."/>
            <person name="Takahashi S."/>
            <person name="Yoshida T."/>
            <person name="Shimamura S."/>
            <person name="Takaki Y."/>
            <person name="Nagai Y."/>
            <person name="Toyoda A."/>
            <person name="Suzuki Y."/>
            <person name="Arimoto A."/>
            <person name="Ishii H."/>
            <person name="Satoh N."/>
            <person name="Nishiyama T."/>
            <person name="Hasebe M."/>
            <person name="Maruyama T."/>
            <person name="Minagawa J."/>
            <person name="Obokata J."/>
            <person name="Shigenobu S."/>
        </authorList>
    </citation>
    <scope>NUCLEOTIDE SEQUENCE [LARGE SCALE GENOMIC DNA]</scope>
</reference>
<evidence type="ECO:0008006" key="4">
    <source>
        <dbReference type="Google" id="ProtNLM"/>
    </source>
</evidence>
<sequence>MPLPECVSNTFHQTLPTVEEDTKREKKTVKHASVRQSSTNPVPSLDLCPIPAASPQLTKKDVSSNISESKTMNTTLNSEDSAGNTFGKCNNKNISEGANPSPRSKSHSFENLSSLKPVIESNALTTTATAEIDSVADVNKNVNIVQSSKLTRANSKTFSKFSDSSWKKQASSNNISKTLLKHTNSIRSKITNSRMNRKAYVPTNASTRCEKTMPASKVPSTSDGNNDSFSTPVLSRRLTQNDMASGLKKTGLQLQTTPGQPGISKLSFSSVTKRVTTLLRFKRGFLPRTSVNGELEQKPSSPPSESLPSKPRFSAFMSAEAQFALLKGYEDILAQKLVDQYPAEKSLLQRTKTPRHSIAIADGTAKSTQDASLPWTDKKRAWKSIGQFKNEPQNLESFQVNENEKNRNNVEDPQDTAAGKNIDVHDSLIVKEDAAIKKGVRAQVKDNTLTPANYTNLSSEQANVVDNSRASIKQTGAQSSDVSEYLNKINALHAVSGITVVAPVADKNRPSLSMSLSGSSPSVSNDSQTITLALNSTPVTAAQQKRPKARRFSSLPDVGISSQNTQRRLSRDRLLVMTHRMEKAMDILDVLRSNTELALSPRVKGAAIMNNQNLPQQDHQKQQQHLYQSERRLSRCSGAEQVRDFNRWAGQWSLEFRDGSINEV</sequence>
<protein>
    <recommendedName>
        <fullName evidence="4">WASP family protein member</fullName>
    </recommendedName>
</protein>
<comment type="caution">
    <text evidence="2">The sequence shown here is derived from an EMBL/GenBank/DDBJ whole genome shotgun (WGS) entry which is preliminary data.</text>
</comment>
<name>A0AAV4AMF7_9GAST</name>
<evidence type="ECO:0000313" key="3">
    <source>
        <dbReference type="Proteomes" id="UP000735302"/>
    </source>
</evidence>
<organism evidence="2 3">
    <name type="scientific">Plakobranchus ocellatus</name>
    <dbReference type="NCBI Taxonomy" id="259542"/>
    <lineage>
        <taxon>Eukaryota</taxon>
        <taxon>Metazoa</taxon>
        <taxon>Spiralia</taxon>
        <taxon>Lophotrochozoa</taxon>
        <taxon>Mollusca</taxon>
        <taxon>Gastropoda</taxon>
        <taxon>Heterobranchia</taxon>
        <taxon>Euthyneura</taxon>
        <taxon>Panpulmonata</taxon>
        <taxon>Sacoglossa</taxon>
        <taxon>Placobranchoidea</taxon>
        <taxon>Plakobranchidae</taxon>
        <taxon>Plakobranchus</taxon>
    </lineage>
</organism>
<dbReference type="EMBL" id="BLXT01004061">
    <property type="protein sequence ID" value="GFO09400.1"/>
    <property type="molecule type" value="Genomic_DNA"/>
</dbReference>
<evidence type="ECO:0000256" key="1">
    <source>
        <dbReference type="SAM" id="MobiDB-lite"/>
    </source>
</evidence>
<dbReference type="Proteomes" id="UP000735302">
    <property type="component" value="Unassembled WGS sequence"/>
</dbReference>
<proteinExistence type="predicted"/>
<feature type="region of interest" description="Disordered" evidence="1">
    <location>
        <begin position="209"/>
        <end position="238"/>
    </location>
</feature>